<feature type="region of interest" description="Disordered" evidence="8">
    <location>
        <begin position="1"/>
        <end position="44"/>
    </location>
</feature>
<evidence type="ECO:0000256" key="2">
    <source>
        <dbReference type="ARBA" id="ARBA00009085"/>
    </source>
</evidence>
<evidence type="ECO:0000256" key="1">
    <source>
        <dbReference type="ARBA" id="ARBA00000707"/>
    </source>
</evidence>
<feature type="compositionally biased region" description="Polar residues" evidence="8">
    <location>
        <begin position="383"/>
        <end position="395"/>
    </location>
</feature>
<keyword evidence="7" id="KW-0788">Thiol protease</keyword>
<dbReference type="Gene3D" id="3.40.250.10">
    <property type="entry name" value="Rhodanese-like domain"/>
    <property type="match status" value="1"/>
</dbReference>
<feature type="region of interest" description="Disordered" evidence="8">
    <location>
        <begin position="362"/>
        <end position="468"/>
    </location>
</feature>
<feature type="compositionally biased region" description="Low complexity" evidence="8">
    <location>
        <begin position="834"/>
        <end position="851"/>
    </location>
</feature>
<evidence type="ECO:0000256" key="3">
    <source>
        <dbReference type="ARBA" id="ARBA00012759"/>
    </source>
</evidence>
<evidence type="ECO:0000259" key="9">
    <source>
        <dbReference type="PROSITE" id="PS50206"/>
    </source>
</evidence>
<dbReference type="Proteomes" id="UP001150238">
    <property type="component" value="Unassembled WGS sequence"/>
</dbReference>
<feature type="region of interest" description="Disordered" evidence="8">
    <location>
        <begin position="322"/>
        <end position="345"/>
    </location>
</feature>
<feature type="compositionally biased region" description="Polar residues" evidence="8">
    <location>
        <begin position="820"/>
        <end position="833"/>
    </location>
</feature>
<dbReference type="SUPFAM" id="SSF54001">
    <property type="entry name" value="Cysteine proteinases"/>
    <property type="match status" value="1"/>
</dbReference>
<dbReference type="PANTHER" id="PTHR21646:SF95">
    <property type="entry name" value="UBIQUITIN CARBOXYL-TERMINAL HYDROLASE 4-RELATED"/>
    <property type="match status" value="1"/>
</dbReference>
<feature type="region of interest" description="Disordered" evidence="8">
    <location>
        <begin position="759"/>
        <end position="942"/>
    </location>
</feature>
<reference evidence="11" key="1">
    <citation type="submission" date="2022-08" db="EMBL/GenBank/DDBJ databases">
        <authorList>
            <consortium name="DOE Joint Genome Institute"/>
            <person name="Min B."/>
            <person name="Riley R."/>
            <person name="Sierra-Patev S."/>
            <person name="Naranjo-Ortiz M."/>
            <person name="Looney B."/>
            <person name="Konkel Z."/>
            <person name="Slot J.C."/>
            <person name="Sakamoto Y."/>
            <person name="Steenwyk J.L."/>
            <person name="Rokas A."/>
            <person name="Carro J."/>
            <person name="Camarero S."/>
            <person name="Ferreira P."/>
            <person name="Molpeceres G."/>
            <person name="Ruiz-Duenas F.J."/>
            <person name="Serrano A."/>
            <person name="Henrissat B."/>
            <person name="Drula E."/>
            <person name="Hughes K.W."/>
            <person name="Mata J.L."/>
            <person name="Ishikawa N.K."/>
            <person name="Vargas-Isla R."/>
            <person name="Ushijima S."/>
            <person name="Smith C.A."/>
            <person name="Ahrendt S."/>
            <person name="Andreopoulos W."/>
            <person name="He G."/>
            <person name="Labutti K."/>
            <person name="Lipzen A."/>
            <person name="Ng V."/>
            <person name="Sandor L."/>
            <person name="Barry K."/>
            <person name="Martinez A.T."/>
            <person name="Xiao Y."/>
            <person name="Gibbons J.G."/>
            <person name="Terashima K."/>
            <person name="Hibbett D.S."/>
            <person name="Grigoriev I.V."/>
        </authorList>
    </citation>
    <scope>NUCLEOTIDE SEQUENCE</scope>
    <source>
        <strain evidence="11">Sp2 HRB7682 ss15</strain>
    </source>
</reference>
<feature type="region of interest" description="Disordered" evidence="8">
    <location>
        <begin position="255"/>
        <end position="301"/>
    </location>
</feature>
<feature type="region of interest" description="Disordered" evidence="8">
    <location>
        <begin position="480"/>
        <end position="589"/>
    </location>
</feature>
<feature type="compositionally biased region" description="Low complexity" evidence="8">
    <location>
        <begin position="331"/>
        <end position="345"/>
    </location>
</feature>
<feature type="region of interest" description="Disordered" evidence="8">
    <location>
        <begin position="1101"/>
        <end position="1153"/>
    </location>
</feature>
<comment type="caution">
    <text evidence="11">The sequence shown here is derived from an EMBL/GenBank/DDBJ whole genome shotgun (WGS) entry which is preliminary data.</text>
</comment>
<feature type="region of interest" description="Disordered" evidence="8">
    <location>
        <begin position="214"/>
        <end position="237"/>
    </location>
</feature>
<sequence>MPISVLPTPPDFPPSKPPSKPTRGPVKTNYEPPNGSSAVDPTSSSSATESIALLKQEAKLSVQMSAKGASAMALLRTARNQYLLATNCEMQGDLKGALIAFTKAASLTQMVFGTVEWGQNGQNAKRELIDLMEKDSNLASRLEAVEAKLRMSEKNKATSSLTSTSEGNSVSQKSGGSIADRKKALQNSGLSISTSNKRSSKDLHVNGTPISAAFSSASGMSPPSPNTSASSTVSSSSGSTAAALSTLTGLTAPSTIPGSSTINPIHSSSSTSSSSSSTSTSNTASSFTSTSASFGSSPASASTSSISASNSSIYSHAFVSPSTFGPPSPGSSPSSSPTLPTRSFSTSSEYNAFNAQFPSIDELDESDGRLDGSTPFTLPSVPTGRSTNSNRSVGSARSGRSLRRMGSTSSLRSNRSIKDLKEINTNGTGETSPSSSPASGIPSTDTGGSIRGQAPLASPVPATPGTPHAALRNFMVPVVDRPSSTPSTPFRGSGSIWDSRPGSPTPTSTSKAPPVVPNKPSALSNSRSFYGNFDDPIPITGRTSPTSLDPSPSINGTSPLPSLTTPPSSSSLLTSPTVSNSSTTIPQQNTCTPRELYNYLREHKIILLDVRERAEFEKGHIELGKESKGVAWVCIDPDVLRRTDVTSHSIEDSLSLAPTSEASAFNNRHKFDLVVLYDRRSTSFSSTPPSKPSTSLVSTPSAFPVPGSHLTSEASNPDMSTLLRAIWEREFRKTLRRMPMMLVGGYEAWVKEFGISESGMSSNGPAARTTTLVNGTPNGVATNGANSSSVPPPPMSPSISSQGSQGRNPFAPGGSLASPAISTPSATFSLQHPGSNGSRSRASTSPSRPGAAGMGHKVNHSVDKSATSGSSHSRAPAESAPSNVSLSRSERAPPTFGPSTPLLPNLSGNGMKRPPTTGRTSFSSSSMVTGATPLGASGPMSTLPEGALAPTILNGATPITYPSISTYSLPSASSSSVTIRSPAPFDGMNGMNGIASPPLPPQASINPSVSRRRTSDYIDQSQEALALSGMNSPGYSTPGLGSPGYANGIGGTSGMNAYNGPNSSGLNGMNTYGGYNGYNANGAVNGISTIPRTTIDYPELSSTHPILRPPPAAAAGTLERQDSIKRFPTPPSSTTGAGPTTPSYPVPSSLSSPSFKSSTSIVPSGISSTALKKLGLSPLHPVPRLKSSEWPPRYWADSPIGTSGLKNMGNTCYMNAPIQCLSATVPFARFFTEVDLKTAINYMNKMNSQGQLTRAFSRLVHDIWHGDMPYITPNDFRRTLCSLNAQYIGTSQHDSQEFLSFLLDGIHEDTNRIMARKPITRTPEEEERLENLPQQIAGEYEWQVWRQSNDSIIVDFFQGMFRNQLRCMKCEKTSTTYNAFSILSLPVPARSGKIPLQNCLKAFFNFEVMEGDDAWDCPRCKTKRPATKTLSLARLPPVLVIHLKRFEVNGRFSDKIDTFVDFPVKGLDLTELMPPPLPVGADQSLLNGGMVNGVMSRDDPRIQVGPYKYELYGVTNHYGNLSSGHYTAFVASRGGWLYCDDSSVKNVDAKQVVNQKAYVLFYKRVKA</sequence>
<dbReference type="Gene3D" id="3.90.70.10">
    <property type="entry name" value="Cysteine proteinases"/>
    <property type="match status" value="1"/>
</dbReference>
<evidence type="ECO:0000256" key="6">
    <source>
        <dbReference type="ARBA" id="ARBA00022801"/>
    </source>
</evidence>
<feature type="domain" description="USP" evidence="10">
    <location>
        <begin position="1203"/>
        <end position="1565"/>
    </location>
</feature>
<comment type="catalytic activity">
    <reaction evidence="1">
        <text>Thiol-dependent hydrolysis of ester, thioester, amide, peptide and isopeptide bonds formed by the C-terminal Gly of ubiquitin (a 76-residue protein attached to proteins as an intracellular targeting signal).</text>
        <dbReference type="EC" id="3.4.19.12"/>
    </reaction>
</comment>
<keyword evidence="5" id="KW-0833">Ubl conjugation pathway</keyword>
<dbReference type="PROSITE" id="PS50206">
    <property type="entry name" value="RHODANESE_3"/>
    <property type="match status" value="1"/>
</dbReference>
<evidence type="ECO:0000259" key="10">
    <source>
        <dbReference type="PROSITE" id="PS50235"/>
    </source>
</evidence>
<dbReference type="InterPro" id="IPR001394">
    <property type="entry name" value="Peptidase_C19_UCH"/>
</dbReference>
<dbReference type="InterPro" id="IPR038765">
    <property type="entry name" value="Papain-like_cys_pep_sf"/>
</dbReference>
<evidence type="ECO:0000256" key="7">
    <source>
        <dbReference type="ARBA" id="ARBA00022807"/>
    </source>
</evidence>
<evidence type="ECO:0000256" key="5">
    <source>
        <dbReference type="ARBA" id="ARBA00022786"/>
    </source>
</evidence>
<proteinExistence type="inferred from homology"/>
<dbReference type="SMART" id="SM00450">
    <property type="entry name" value="RHOD"/>
    <property type="match status" value="1"/>
</dbReference>
<dbReference type="PROSITE" id="PS00972">
    <property type="entry name" value="USP_1"/>
    <property type="match status" value="1"/>
</dbReference>
<reference evidence="11" key="2">
    <citation type="journal article" date="2023" name="Proc. Natl. Acad. Sci. U.S.A.">
        <title>A global phylogenomic analysis of the shiitake genus Lentinula.</title>
        <authorList>
            <person name="Sierra-Patev S."/>
            <person name="Min B."/>
            <person name="Naranjo-Ortiz M."/>
            <person name="Looney B."/>
            <person name="Konkel Z."/>
            <person name="Slot J.C."/>
            <person name="Sakamoto Y."/>
            <person name="Steenwyk J.L."/>
            <person name="Rokas A."/>
            <person name="Carro J."/>
            <person name="Camarero S."/>
            <person name="Ferreira P."/>
            <person name="Molpeceres G."/>
            <person name="Ruiz-Duenas F.J."/>
            <person name="Serrano A."/>
            <person name="Henrissat B."/>
            <person name="Drula E."/>
            <person name="Hughes K.W."/>
            <person name="Mata J.L."/>
            <person name="Ishikawa N.K."/>
            <person name="Vargas-Isla R."/>
            <person name="Ushijima S."/>
            <person name="Smith C.A."/>
            <person name="Donoghue J."/>
            <person name="Ahrendt S."/>
            <person name="Andreopoulos W."/>
            <person name="He G."/>
            <person name="LaButti K."/>
            <person name="Lipzen A."/>
            <person name="Ng V."/>
            <person name="Riley R."/>
            <person name="Sandor L."/>
            <person name="Barry K."/>
            <person name="Martinez A.T."/>
            <person name="Xiao Y."/>
            <person name="Gibbons J.G."/>
            <person name="Terashima K."/>
            <person name="Grigoriev I.V."/>
            <person name="Hibbett D."/>
        </authorList>
    </citation>
    <scope>NUCLEOTIDE SEQUENCE</scope>
    <source>
        <strain evidence="11">Sp2 HRB7682 ss15</strain>
    </source>
</reference>
<dbReference type="InterPro" id="IPR001763">
    <property type="entry name" value="Rhodanese-like_dom"/>
</dbReference>
<accession>A0A9W9A6W1</accession>
<feature type="compositionally biased region" description="Low complexity" evidence="8">
    <location>
        <begin position="226"/>
        <end position="237"/>
    </location>
</feature>
<dbReference type="InterPro" id="IPR028889">
    <property type="entry name" value="USP"/>
</dbReference>
<dbReference type="PROSITE" id="PS50235">
    <property type="entry name" value="USP_3"/>
    <property type="match status" value="1"/>
</dbReference>
<keyword evidence="6" id="KW-0378">Hydrolase</keyword>
<name>A0A9W9A6W1_9AGAR</name>
<dbReference type="CDD" id="cd00158">
    <property type="entry name" value="RHOD"/>
    <property type="match status" value="1"/>
</dbReference>
<dbReference type="Pfam" id="PF00443">
    <property type="entry name" value="UCH"/>
    <property type="match status" value="1"/>
</dbReference>
<dbReference type="PROSITE" id="PS00973">
    <property type="entry name" value="USP_2"/>
    <property type="match status" value="1"/>
</dbReference>
<dbReference type="InterPro" id="IPR036873">
    <property type="entry name" value="Rhodanese-like_dom_sf"/>
</dbReference>
<feature type="compositionally biased region" description="Low complexity" evidence="8">
    <location>
        <begin position="557"/>
        <end position="584"/>
    </location>
</feature>
<evidence type="ECO:0000313" key="12">
    <source>
        <dbReference type="Proteomes" id="UP001150238"/>
    </source>
</evidence>
<dbReference type="EMBL" id="JANVFS010000021">
    <property type="protein sequence ID" value="KAJ4475917.1"/>
    <property type="molecule type" value="Genomic_DNA"/>
</dbReference>
<feature type="compositionally biased region" description="Polar residues" evidence="8">
    <location>
        <begin position="759"/>
        <end position="786"/>
    </location>
</feature>
<dbReference type="InterPro" id="IPR050185">
    <property type="entry name" value="Ub_carboxyl-term_hydrolase"/>
</dbReference>
<feature type="compositionally biased region" description="Polar residues" evidence="8">
    <location>
        <begin position="917"/>
        <end position="929"/>
    </location>
</feature>
<organism evidence="11 12">
    <name type="scientific">Lentinula lateritia</name>
    <dbReference type="NCBI Taxonomy" id="40482"/>
    <lineage>
        <taxon>Eukaryota</taxon>
        <taxon>Fungi</taxon>
        <taxon>Dikarya</taxon>
        <taxon>Basidiomycota</taxon>
        <taxon>Agaricomycotina</taxon>
        <taxon>Agaricomycetes</taxon>
        <taxon>Agaricomycetidae</taxon>
        <taxon>Agaricales</taxon>
        <taxon>Marasmiineae</taxon>
        <taxon>Omphalotaceae</taxon>
        <taxon>Lentinula</taxon>
    </lineage>
</organism>
<evidence type="ECO:0000256" key="8">
    <source>
        <dbReference type="SAM" id="MobiDB-lite"/>
    </source>
</evidence>
<feature type="compositionally biased region" description="Low complexity" evidence="8">
    <location>
        <begin position="427"/>
        <end position="444"/>
    </location>
</feature>
<dbReference type="PANTHER" id="PTHR21646">
    <property type="entry name" value="UBIQUITIN CARBOXYL-TERMINAL HYDROLASE"/>
    <property type="match status" value="1"/>
</dbReference>
<feature type="domain" description="Rhodanese" evidence="9">
    <location>
        <begin position="601"/>
        <end position="622"/>
    </location>
</feature>
<evidence type="ECO:0000256" key="4">
    <source>
        <dbReference type="ARBA" id="ARBA00022670"/>
    </source>
</evidence>
<gene>
    <name evidence="11" type="ORF">C8J55DRAFT_121648</name>
</gene>
<feature type="compositionally biased region" description="Pro residues" evidence="8">
    <location>
        <begin position="7"/>
        <end position="20"/>
    </location>
</feature>
<dbReference type="GO" id="GO:0004843">
    <property type="term" value="F:cysteine-type deubiquitinase activity"/>
    <property type="evidence" value="ECO:0007669"/>
    <property type="project" value="UniProtKB-EC"/>
</dbReference>
<protein>
    <recommendedName>
        <fullName evidence="3">ubiquitinyl hydrolase 1</fullName>
        <ecNumber evidence="3">3.4.19.12</ecNumber>
    </recommendedName>
</protein>
<comment type="similarity">
    <text evidence="2">Belongs to the peptidase C19 family.</text>
</comment>
<feature type="compositionally biased region" description="Low complexity" evidence="8">
    <location>
        <begin position="1132"/>
        <end position="1153"/>
    </location>
</feature>
<dbReference type="EC" id="3.4.19.12" evidence="3"/>
<dbReference type="CDD" id="cd02674">
    <property type="entry name" value="Peptidase_C19R"/>
    <property type="match status" value="1"/>
</dbReference>
<dbReference type="GO" id="GO:0016579">
    <property type="term" value="P:protein deubiquitination"/>
    <property type="evidence" value="ECO:0007669"/>
    <property type="project" value="InterPro"/>
</dbReference>
<feature type="compositionally biased region" description="Low complexity" evidence="8">
    <location>
        <begin position="501"/>
        <end position="513"/>
    </location>
</feature>
<feature type="compositionally biased region" description="Polar residues" evidence="8">
    <location>
        <begin position="541"/>
        <end position="556"/>
    </location>
</feature>
<feature type="region of interest" description="Disordered" evidence="8">
    <location>
        <begin position="151"/>
        <end position="181"/>
    </location>
</feature>
<evidence type="ECO:0000313" key="11">
    <source>
        <dbReference type="EMBL" id="KAJ4475917.1"/>
    </source>
</evidence>
<feature type="compositionally biased region" description="Polar residues" evidence="8">
    <location>
        <begin position="157"/>
        <end position="175"/>
    </location>
</feature>
<dbReference type="SUPFAM" id="SSF52821">
    <property type="entry name" value="Rhodanese/Cell cycle control phosphatase"/>
    <property type="match status" value="1"/>
</dbReference>
<dbReference type="InterPro" id="IPR018200">
    <property type="entry name" value="USP_CS"/>
</dbReference>
<feature type="compositionally biased region" description="Polar residues" evidence="8">
    <location>
        <begin position="864"/>
        <end position="873"/>
    </location>
</feature>
<dbReference type="GO" id="GO:0006508">
    <property type="term" value="P:proteolysis"/>
    <property type="evidence" value="ECO:0007669"/>
    <property type="project" value="UniProtKB-KW"/>
</dbReference>
<keyword evidence="4" id="KW-0645">Protease</keyword>